<comment type="caution">
    <text evidence="2">The sequence shown here is derived from an EMBL/GenBank/DDBJ whole genome shotgun (WGS) entry which is preliminary data.</text>
</comment>
<name>A0AAE4MJ56_9EURY</name>
<dbReference type="Proteomes" id="UP001271789">
    <property type="component" value="Unassembled WGS sequence"/>
</dbReference>
<evidence type="ECO:0000256" key="1">
    <source>
        <dbReference type="SAM" id="Phobius"/>
    </source>
</evidence>
<dbReference type="RefSeq" id="WP_338098997.1">
    <property type="nucleotide sequence ID" value="NZ_JAWDKD010000008.1"/>
</dbReference>
<dbReference type="AlphaFoldDB" id="A0AAE4MJ56"/>
<reference evidence="2" key="1">
    <citation type="submission" date="2023-06" db="EMBL/GenBank/DDBJ databases">
        <title>Genome sequence of Methanosarcinaceae archaeon Ag5.</title>
        <authorList>
            <person name="Protasov E."/>
            <person name="Platt K."/>
            <person name="Poehlein A."/>
            <person name="Daniel R."/>
            <person name="Brune A."/>
        </authorList>
    </citation>
    <scope>NUCLEOTIDE SEQUENCE</scope>
    <source>
        <strain evidence="2">Ag5</strain>
    </source>
</reference>
<evidence type="ECO:0000313" key="3">
    <source>
        <dbReference type="Proteomes" id="UP001271789"/>
    </source>
</evidence>
<feature type="transmembrane region" description="Helical" evidence="1">
    <location>
        <begin position="53"/>
        <end position="73"/>
    </location>
</feature>
<sequence length="77" mass="8523">MKSIRQMSVVELFSTGLIFIIVSAVPPLLFAFADVDPTSSFYSTFVLLQYAAWFISVILFFAGILLILSSVLAKTKK</sequence>
<organism evidence="2 3">
    <name type="scientific">Methanolapillus africanus</name>
    <dbReference type="NCBI Taxonomy" id="3028297"/>
    <lineage>
        <taxon>Archaea</taxon>
        <taxon>Methanobacteriati</taxon>
        <taxon>Methanobacteriota</taxon>
        <taxon>Stenosarchaea group</taxon>
        <taxon>Methanomicrobia</taxon>
        <taxon>Methanosarcinales</taxon>
        <taxon>Methanosarcinaceae</taxon>
        <taxon>Methanolapillus</taxon>
    </lineage>
</organism>
<proteinExistence type="predicted"/>
<gene>
    <name evidence="2" type="ORF">MsAg5_04430</name>
</gene>
<evidence type="ECO:0000313" key="2">
    <source>
        <dbReference type="EMBL" id="MDV0446597.1"/>
    </source>
</evidence>
<dbReference type="EMBL" id="JAWDKD010000008">
    <property type="protein sequence ID" value="MDV0446597.1"/>
    <property type="molecule type" value="Genomic_DNA"/>
</dbReference>
<keyword evidence="1" id="KW-0472">Membrane</keyword>
<keyword evidence="1" id="KW-0812">Transmembrane</keyword>
<keyword evidence="1" id="KW-1133">Transmembrane helix</keyword>
<accession>A0AAE4MJ56</accession>
<feature type="transmembrane region" description="Helical" evidence="1">
    <location>
        <begin position="12"/>
        <end position="33"/>
    </location>
</feature>
<keyword evidence="3" id="KW-1185">Reference proteome</keyword>
<protein>
    <submittedName>
        <fullName evidence="2">Uncharacterized protein</fullName>
    </submittedName>
</protein>